<protein>
    <submittedName>
        <fullName evidence="2">Thioredoxin</fullName>
    </submittedName>
</protein>
<reference evidence="2" key="1">
    <citation type="journal article" date="2014" name="Int. J. Syst. Evol. Microbiol.">
        <title>Complete genome sequence of Corynebacterium casei LMG S-19264T (=DSM 44701T), isolated from a smear-ripened cheese.</title>
        <authorList>
            <consortium name="US DOE Joint Genome Institute (JGI-PGF)"/>
            <person name="Walter F."/>
            <person name="Albersmeier A."/>
            <person name="Kalinowski J."/>
            <person name="Ruckert C."/>
        </authorList>
    </citation>
    <scope>NUCLEOTIDE SEQUENCE</scope>
    <source>
        <strain evidence="2">KCTC 12368</strain>
    </source>
</reference>
<dbReference type="GO" id="GO:0005975">
    <property type="term" value="P:carbohydrate metabolic process"/>
    <property type="evidence" value="ECO:0007669"/>
    <property type="project" value="InterPro"/>
</dbReference>
<dbReference type="EMBL" id="BMWX01000003">
    <property type="protein sequence ID" value="GGZ24664.1"/>
    <property type="molecule type" value="Genomic_DNA"/>
</dbReference>
<accession>A0A918UPA5</accession>
<dbReference type="InterPro" id="IPR036249">
    <property type="entry name" value="Thioredoxin-like_sf"/>
</dbReference>
<dbReference type="PANTHER" id="PTHR42899:SF1">
    <property type="entry name" value="SPERMATOGENESIS-ASSOCIATED PROTEIN 20"/>
    <property type="match status" value="1"/>
</dbReference>
<dbReference type="RefSeq" id="WP_018473506.1">
    <property type="nucleotide sequence ID" value="NZ_BMWX01000003.1"/>
</dbReference>
<sequence length="715" mass="80780">MRVRRVSFEYYRNNRFLLLLIGALGLWGCARNSSQSPPLNALSEAISPYLRQHADNPVLWQEWSDKALQQAADENKLLVISIGYASCHWCHVMEEETFMDSTAAAVMNTHFVALKIDREERPDIDQIYTKAAVLLNGSSGWPLNIIALPDGRPLAAVTYLPTDRWIQLLDRASQLYRDNPNALLEQANSIAEGVKKSEPLPLEGQGAEQNADDYLGFYSSLSPAFDPINGGLREEQKFPRVALWQALLEYGAYTQNPSALEAVERNLKAMASGGIYDHVGGGFARYTTDAQWHIPHFEKMLYDNAQLLSLYARAQRYYDEPVYEELIRQTSTFMTTHFRSPQGGYYASFNAVSEDGEGKYYTWTKADLEDLLDEEQQQVFFELYAVTEGGNWKDGENVIYQKHSREEAAISLGISQPRVKELMADAKKLLNKEREKRKAPSIDDKVITGWNAMMLKAFTEVYQSTGEEETMQQALDLAEFISENLQQDSGELSRVFHPDYGNSGQGFLDDYAHWIDALISLYQTSLDKKWLDLALKTSDYVLRNFSQEDSPMFTYSAISKQALYASDVPLYDADTPSPNALMAHNLSLLGTLYERKELLQKSRDMLAAMDFHAPAYATGIASWWQLLGAHSLGLNEVAILGSEAQTKLKSMQKSYLPFTLFLGGDTENLPLLQQKRVAGKTMIYVCRNKTCKLPVELPQQAVSQIRSENSPQLFK</sequence>
<dbReference type="Gene3D" id="1.50.10.20">
    <property type="match status" value="1"/>
</dbReference>
<evidence type="ECO:0000313" key="3">
    <source>
        <dbReference type="Proteomes" id="UP000619457"/>
    </source>
</evidence>
<dbReference type="Pfam" id="PF03190">
    <property type="entry name" value="Thioredox_DsbH"/>
    <property type="match status" value="1"/>
</dbReference>
<dbReference type="AlphaFoldDB" id="A0A918UPA5"/>
<dbReference type="PANTHER" id="PTHR42899">
    <property type="entry name" value="SPERMATOGENESIS-ASSOCIATED PROTEIN 20"/>
    <property type="match status" value="1"/>
</dbReference>
<dbReference type="PIRSF" id="PIRSF006402">
    <property type="entry name" value="UCP006402_thioredoxin"/>
    <property type="match status" value="1"/>
</dbReference>
<dbReference type="InterPro" id="IPR012341">
    <property type="entry name" value="6hp_glycosidase-like_sf"/>
</dbReference>
<dbReference type="InterPro" id="IPR004879">
    <property type="entry name" value="Ssp411-like_TRX"/>
</dbReference>
<gene>
    <name evidence="2" type="primary">yyaL</name>
    <name evidence="2" type="ORF">GCM10007049_16310</name>
</gene>
<feature type="domain" description="Spermatogenesis-associated protein 20-like TRX" evidence="1">
    <location>
        <begin position="40"/>
        <end position="193"/>
    </location>
</feature>
<name>A0A918UPA5_9BACT</name>
<dbReference type="Proteomes" id="UP000619457">
    <property type="component" value="Unassembled WGS sequence"/>
</dbReference>
<comment type="caution">
    <text evidence="2">The sequence shown here is derived from an EMBL/GenBank/DDBJ whole genome shotgun (WGS) entry which is preliminary data.</text>
</comment>
<dbReference type="SUPFAM" id="SSF48208">
    <property type="entry name" value="Six-hairpin glycosidases"/>
    <property type="match status" value="1"/>
</dbReference>
<keyword evidence="3" id="KW-1185">Reference proteome</keyword>
<evidence type="ECO:0000313" key="2">
    <source>
        <dbReference type="EMBL" id="GGZ24664.1"/>
    </source>
</evidence>
<evidence type="ECO:0000259" key="1">
    <source>
        <dbReference type="Pfam" id="PF03190"/>
    </source>
</evidence>
<dbReference type="InterPro" id="IPR024705">
    <property type="entry name" value="Ssp411"/>
</dbReference>
<reference evidence="2" key="2">
    <citation type="submission" date="2020-09" db="EMBL/GenBank/DDBJ databases">
        <authorList>
            <person name="Sun Q."/>
            <person name="Kim S."/>
        </authorList>
    </citation>
    <scope>NUCLEOTIDE SEQUENCE</scope>
    <source>
        <strain evidence="2">KCTC 12368</strain>
    </source>
</reference>
<dbReference type="InterPro" id="IPR008928">
    <property type="entry name" value="6-hairpin_glycosidase_sf"/>
</dbReference>
<dbReference type="Gene3D" id="3.40.30.10">
    <property type="entry name" value="Glutaredoxin"/>
    <property type="match status" value="1"/>
</dbReference>
<organism evidence="2 3">
    <name type="scientific">Echinicola pacifica</name>
    <dbReference type="NCBI Taxonomy" id="346377"/>
    <lineage>
        <taxon>Bacteria</taxon>
        <taxon>Pseudomonadati</taxon>
        <taxon>Bacteroidota</taxon>
        <taxon>Cytophagia</taxon>
        <taxon>Cytophagales</taxon>
        <taxon>Cyclobacteriaceae</taxon>
        <taxon>Echinicola</taxon>
    </lineage>
</organism>
<proteinExistence type="predicted"/>
<dbReference type="Gene3D" id="1.50.10.10">
    <property type="match status" value="1"/>
</dbReference>
<dbReference type="SUPFAM" id="SSF52833">
    <property type="entry name" value="Thioredoxin-like"/>
    <property type="match status" value="1"/>
</dbReference>